<dbReference type="GeneID" id="97430237"/>
<dbReference type="Proteomes" id="UP001501576">
    <property type="component" value="Unassembled WGS sequence"/>
</dbReference>
<accession>A0ABN1C9Q3</accession>
<evidence type="ECO:0000313" key="3">
    <source>
        <dbReference type="Proteomes" id="UP001501576"/>
    </source>
</evidence>
<sequence>MDQHIAGYADQISVLPGATISVMLSCEGIESYTAEMVRIINGDVNPDGPGFKTEPITAIAPITGTARAQTIHAGSFGMVAADSALELPASFSVQAFIWPTTPDKGEQTIIGRFHSGTRRGYRLGIDKAGALAFTVGSRDGDPVTVSTGVPLLAREWYLVGASYNAETRELSLHQLALSQAIPERHTSSATLAADRPAAIETSSEVPLMFAADYVGTVRGNTVGTAHFNGKIERPRLAVRALNFVEMQELAEVMPSSAARSTALAIWDFSVDIPGTTILDVSPNQLNGELIQLPVRGATGANWSGDEMSWRHRPHEYGAIHFHDDDLYDAAWDVDFTVELPANLLSGFYAVRVWHGEVEDYIPFVVKAKKPGQGARLLFVAPTASYLAYANEHMATDGQLTQLLTDKLHLFDNNDLFLAEHREYGSSTYDMHSDGSGVCYSSRLRPILNMRPKYASWLGGNQSSLWQFNADTHIVDWLEANDIDYDVITDEDIHRDGLSALAPYPVVMTGTHPEYISTRMRQSFEEYLNSSGRLIYMGGNGFYWKIAFSDSLPGVMEVRKAENGVRAWAAQPGEYYTAFTGEYSGLWRNSGKTPQQLLGTGFTAQGFDVSSPFYRRPESSDPRVAFMFEGIDDEVLGDFGLIGGGAAGLELDRADPLLGTPAHALVVASSAGHSDVYMVTNDEILVNAPTHTGTTSDLVRADMTFFETTSGGAVFSASSIAFSGSLSHADYDNNISHLVRNVVERFLNPKPFVVP</sequence>
<protein>
    <submittedName>
        <fullName evidence="2">Large subunit of N,N-dimethylformamidase</fullName>
    </submittedName>
</protein>
<dbReference type="Pfam" id="PF20254">
    <property type="entry name" value="DMFA2_C"/>
    <property type="match status" value="1"/>
</dbReference>
<organism evidence="2 3">
    <name type="scientific">Streptomyces mordarskii</name>
    <dbReference type="NCBI Taxonomy" id="1226758"/>
    <lineage>
        <taxon>Bacteria</taxon>
        <taxon>Bacillati</taxon>
        <taxon>Actinomycetota</taxon>
        <taxon>Actinomycetes</taxon>
        <taxon>Kitasatosporales</taxon>
        <taxon>Streptomycetaceae</taxon>
        <taxon>Streptomyces</taxon>
    </lineage>
</organism>
<name>A0ABN1C9Q3_9ACTN</name>
<gene>
    <name evidence="2" type="ORF">GCM10010390_15500</name>
</gene>
<comment type="caution">
    <text evidence="2">The sequence shown here is derived from an EMBL/GenBank/DDBJ whole genome shotgun (WGS) entry which is preliminary data.</text>
</comment>
<dbReference type="InterPro" id="IPR046540">
    <property type="entry name" value="DMFA2_C"/>
</dbReference>
<dbReference type="Gene3D" id="2.60.120.200">
    <property type="match status" value="1"/>
</dbReference>
<dbReference type="InterPro" id="IPR013320">
    <property type="entry name" value="ConA-like_dom_sf"/>
</dbReference>
<evidence type="ECO:0000259" key="1">
    <source>
        <dbReference type="Pfam" id="PF20254"/>
    </source>
</evidence>
<dbReference type="RefSeq" id="WP_125757799.1">
    <property type="nucleotide sequence ID" value="NZ_BAAABZ010000011.1"/>
</dbReference>
<dbReference type="EMBL" id="BAAABZ010000011">
    <property type="protein sequence ID" value="GAA0514055.1"/>
    <property type="molecule type" value="Genomic_DNA"/>
</dbReference>
<reference evidence="2 3" key="1">
    <citation type="journal article" date="2019" name="Int. J. Syst. Evol. Microbiol.">
        <title>The Global Catalogue of Microorganisms (GCM) 10K type strain sequencing project: providing services to taxonomists for standard genome sequencing and annotation.</title>
        <authorList>
            <consortium name="The Broad Institute Genomics Platform"/>
            <consortium name="The Broad Institute Genome Sequencing Center for Infectious Disease"/>
            <person name="Wu L."/>
            <person name="Ma J."/>
        </authorList>
    </citation>
    <scope>NUCLEOTIDE SEQUENCE [LARGE SCALE GENOMIC DNA]</scope>
    <source>
        <strain evidence="2 3">JCM 5052</strain>
    </source>
</reference>
<feature type="domain" description="N,N-dimethylformamidase beta subunit-like C-terminal" evidence="1">
    <location>
        <begin position="296"/>
        <end position="730"/>
    </location>
</feature>
<dbReference type="SUPFAM" id="SSF49899">
    <property type="entry name" value="Concanavalin A-like lectins/glucanases"/>
    <property type="match status" value="1"/>
</dbReference>
<evidence type="ECO:0000313" key="2">
    <source>
        <dbReference type="EMBL" id="GAA0514055.1"/>
    </source>
</evidence>
<dbReference type="Pfam" id="PF13385">
    <property type="entry name" value="Laminin_G_3"/>
    <property type="match status" value="1"/>
</dbReference>
<proteinExistence type="predicted"/>
<keyword evidence="3" id="KW-1185">Reference proteome</keyword>